<reference evidence="1 2" key="1">
    <citation type="submission" date="2015-03" db="EMBL/GenBank/DDBJ databases">
        <title>Genome assembly of Sandaracinus amylolyticus DSM 53668.</title>
        <authorList>
            <person name="Sharma G."/>
            <person name="Subramanian S."/>
        </authorList>
    </citation>
    <scope>NUCLEOTIDE SEQUENCE [LARGE SCALE GENOMIC DNA]</scope>
    <source>
        <strain evidence="1 2">DSM 53668</strain>
    </source>
</reference>
<dbReference type="Proteomes" id="UP000034883">
    <property type="component" value="Chromosome"/>
</dbReference>
<evidence type="ECO:0000313" key="2">
    <source>
        <dbReference type="Proteomes" id="UP000034883"/>
    </source>
</evidence>
<organism evidence="1 2">
    <name type="scientific">Sandaracinus amylolyticus</name>
    <dbReference type="NCBI Taxonomy" id="927083"/>
    <lineage>
        <taxon>Bacteria</taxon>
        <taxon>Pseudomonadati</taxon>
        <taxon>Myxococcota</taxon>
        <taxon>Polyangia</taxon>
        <taxon>Polyangiales</taxon>
        <taxon>Sandaracinaceae</taxon>
        <taxon>Sandaracinus</taxon>
    </lineage>
</organism>
<proteinExistence type="predicted"/>
<name>A0A0F6W5G2_9BACT</name>
<dbReference type="PROSITE" id="PS51257">
    <property type="entry name" value="PROKAR_LIPOPROTEIN"/>
    <property type="match status" value="1"/>
</dbReference>
<sequence length="95" mass="9967">MRALGCLLVLGLAACGGGVDPYCSSVDDPTGRGIALCRQGSETPVCDDADDTARWERSGGVVRLIGGTLAFCDEAREVVCTDRSTAPYCLPELRD</sequence>
<dbReference type="RefSeq" id="WP_053235015.1">
    <property type="nucleotide sequence ID" value="NZ_CP011125.1"/>
</dbReference>
<dbReference type="AlphaFoldDB" id="A0A0F6W5G2"/>
<dbReference type="KEGG" id="samy:DB32_004945"/>
<protein>
    <recommendedName>
        <fullName evidence="3">Lipoprotein</fullName>
    </recommendedName>
</protein>
<gene>
    <name evidence="1" type="ORF">DB32_004945</name>
</gene>
<dbReference type="EMBL" id="CP011125">
    <property type="protein sequence ID" value="AKF07796.1"/>
    <property type="molecule type" value="Genomic_DNA"/>
</dbReference>
<evidence type="ECO:0000313" key="1">
    <source>
        <dbReference type="EMBL" id="AKF07796.1"/>
    </source>
</evidence>
<accession>A0A0F6W5G2</accession>
<dbReference type="STRING" id="927083.DB32_004945"/>
<keyword evidence="2" id="KW-1185">Reference proteome</keyword>
<evidence type="ECO:0008006" key="3">
    <source>
        <dbReference type="Google" id="ProtNLM"/>
    </source>
</evidence>